<dbReference type="Proteomes" id="UP000576082">
    <property type="component" value="Unassembled WGS sequence"/>
</dbReference>
<keyword evidence="2" id="KW-1185">Reference proteome</keyword>
<reference evidence="1 2" key="1">
    <citation type="submission" date="2020-04" db="EMBL/GenBank/DDBJ databases">
        <title>Flammeovirga sp. SR4, a novel species isolated from seawater.</title>
        <authorList>
            <person name="Wang X."/>
        </authorList>
    </citation>
    <scope>NUCLEOTIDE SEQUENCE [LARGE SCALE GENOMIC DNA]</scope>
    <source>
        <strain evidence="1 2">ATCC 23126</strain>
    </source>
</reference>
<evidence type="ECO:0000313" key="2">
    <source>
        <dbReference type="Proteomes" id="UP000576082"/>
    </source>
</evidence>
<name>A0A7X9S206_9BACT</name>
<comment type="caution">
    <text evidence="1">The sequence shown here is derived from an EMBL/GenBank/DDBJ whole genome shotgun (WGS) entry which is preliminary data.</text>
</comment>
<sequence>YGLTSFGFEGVAVNAHDITARVSDIEGVDLFVGGGDVFGDAVTGSIIAVFDGFLRILWIRKEVVGDPCYSVFERGIFGWEFLGIRNSHKYY</sequence>
<evidence type="ECO:0000313" key="1">
    <source>
        <dbReference type="EMBL" id="NME72946.1"/>
    </source>
</evidence>
<dbReference type="EMBL" id="JABANE010000255">
    <property type="protein sequence ID" value="NME72946.1"/>
    <property type="molecule type" value="Genomic_DNA"/>
</dbReference>
<accession>A0A7X9S206</accession>
<protein>
    <submittedName>
        <fullName evidence="1">Uncharacterized protein</fullName>
    </submittedName>
</protein>
<organism evidence="1 2">
    <name type="scientific">Flammeovirga aprica JL-4</name>
    <dbReference type="NCBI Taxonomy" id="694437"/>
    <lineage>
        <taxon>Bacteria</taxon>
        <taxon>Pseudomonadati</taxon>
        <taxon>Bacteroidota</taxon>
        <taxon>Cytophagia</taxon>
        <taxon>Cytophagales</taxon>
        <taxon>Flammeovirgaceae</taxon>
        <taxon>Flammeovirga</taxon>
    </lineage>
</organism>
<dbReference type="AlphaFoldDB" id="A0A7X9S206"/>
<dbReference type="RefSeq" id="WP_169661099.1">
    <property type="nucleotide sequence ID" value="NZ_JABANE010000255.1"/>
</dbReference>
<proteinExistence type="predicted"/>
<gene>
    <name evidence="1" type="ORF">HHU12_33620</name>
</gene>
<feature type="non-terminal residue" evidence="1">
    <location>
        <position position="1"/>
    </location>
</feature>